<dbReference type="PANTHER" id="PTHR47657:SF14">
    <property type="entry name" value="ZN(2)-C6 FUNGAL-TYPE DOMAIN-CONTAINING PROTEIN"/>
    <property type="match status" value="1"/>
</dbReference>
<dbReference type="GO" id="GO:0000981">
    <property type="term" value="F:DNA-binding transcription factor activity, RNA polymerase II-specific"/>
    <property type="evidence" value="ECO:0007669"/>
    <property type="project" value="TreeGrafter"/>
</dbReference>
<dbReference type="VEuPathDB" id="FungiDB:TSTA_072810"/>
<proteinExistence type="predicted"/>
<dbReference type="eggNOG" id="ENOG502SJ8W">
    <property type="taxonomic scope" value="Eukaryota"/>
</dbReference>
<protein>
    <submittedName>
        <fullName evidence="2">C6 finger domain protein</fullName>
    </submittedName>
</protein>
<dbReference type="HOGENOM" id="CLU_1143189_0_0_1"/>
<dbReference type="AlphaFoldDB" id="B8LUN4"/>
<evidence type="ECO:0000313" key="3">
    <source>
        <dbReference type="Proteomes" id="UP000001745"/>
    </source>
</evidence>
<dbReference type="STRING" id="441959.B8LUN4"/>
<accession>B8LUN4</accession>
<dbReference type="EMBL" id="EQ962652">
    <property type="protein sequence ID" value="EED23891.1"/>
    <property type="molecule type" value="Genomic_DNA"/>
</dbReference>
<organism evidence="2 3">
    <name type="scientific">Talaromyces stipitatus (strain ATCC 10500 / CBS 375.48 / QM 6759 / NRRL 1006)</name>
    <name type="common">Penicillium stipitatum</name>
    <dbReference type="NCBI Taxonomy" id="441959"/>
    <lineage>
        <taxon>Eukaryota</taxon>
        <taxon>Fungi</taxon>
        <taxon>Dikarya</taxon>
        <taxon>Ascomycota</taxon>
        <taxon>Pezizomycotina</taxon>
        <taxon>Eurotiomycetes</taxon>
        <taxon>Eurotiomycetidae</taxon>
        <taxon>Eurotiales</taxon>
        <taxon>Trichocomaceae</taxon>
        <taxon>Talaromyces</taxon>
        <taxon>Talaromyces sect. Talaromyces</taxon>
    </lineage>
</organism>
<evidence type="ECO:0000256" key="1">
    <source>
        <dbReference type="SAM" id="MobiDB-lite"/>
    </source>
</evidence>
<feature type="compositionally biased region" description="Polar residues" evidence="1">
    <location>
        <begin position="1"/>
        <end position="13"/>
    </location>
</feature>
<dbReference type="InterPro" id="IPR021858">
    <property type="entry name" value="Fun_TF"/>
</dbReference>
<dbReference type="InterPro" id="IPR052400">
    <property type="entry name" value="Zn2-C6_fungal_TF"/>
</dbReference>
<reference evidence="3" key="1">
    <citation type="journal article" date="2015" name="Genome Announc.">
        <title>Genome sequence of the AIDS-associated pathogen Penicillium marneffei (ATCC18224) and its near taxonomic relative Talaromyces stipitatus (ATCC10500).</title>
        <authorList>
            <person name="Nierman W.C."/>
            <person name="Fedorova-Abrams N.D."/>
            <person name="Andrianopoulos A."/>
        </authorList>
    </citation>
    <scope>NUCLEOTIDE SEQUENCE [LARGE SCALE GENOMIC DNA]</scope>
    <source>
        <strain evidence="3">ATCC 10500 / CBS 375.48 / QM 6759 / NRRL 1006</strain>
    </source>
</reference>
<gene>
    <name evidence="2" type="ORF">TSTA_072810</name>
</gene>
<dbReference type="Pfam" id="PF11951">
    <property type="entry name" value="Fungal_trans_2"/>
    <property type="match status" value="1"/>
</dbReference>
<sequence length="243" mass="27044">MEGTGDSSANTDDTPPGRARPRPKKLYHKKSKTGCATCRSRRVKCFYDRIKIVVGVSQGEQNQDKIRGTTTDLLSPLVTSRPSKHLLELRLIHHFATQTADTLPTSADPNLAKVWREKCPELALKHPALLDTICAAAALHIALTEPSSDLFDAHCHCMDSALRGHRRDISNVNIINADAVWFTSSLLRIILFARLQDRNTELYQLPEELLSVTATIKPGGREYFSDGLVPRSNIGAMVEPWHQ</sequence>
<dbReference type="OrthoDB" id="3546279at2759"/>
<name>B8LUN4_TALSN</name>
<evidence type="ECO:0000313" key="2">
    <source>
        <dbReference type="EMBL" id="EED23891.1"/>
    </source>
</evidence>
<dbReference type="OMA" id="HYLSIAM"/>
<dbReference type="InParanoid" id="B8LUN4"/>
<feature type="region of interest" description="Disordered" evidence="1">
    <location>
        <begin position="1"/>
        <end position="27"/>
    </location>
</feature>
<keyword evidence="3" id="KW-1185">Reference proteome</keyword>
<dbReference type="PANTHER" id="PTHR47657">
    <property type="entry name" value="STEROL REGULATORY ELEMENT-BINDING PROTEIN ECM22"/>
    <property type="match status" value="1"/>
</dbReference>
<dbReference type="Proteomes" id="UP000001745">
    <property type="component" value="Unassembled WGS sequence"/>
</dbReference>
<dbReference type="RefSeq" id="XP_002341278.1">
    <property type="nucleotide sequence ID" value="XM_002341237.1"/>
</dbReference>
<dbReference type="PhylomeDB" id="B8LUN4"/>
<dbReference type="GeneID" id="8099928"/>